<dbReference type="Pfam" id="PF02272">
    <property type="entry name" value="DHHA1"/>
    <property type="match status" value="1"/>
</dbReference>
<dbReference type="SUPFAM" id="SSF64182">
    <property type="entry name" value="DHH phosphoesterases"/>
    <property type="match status" value="1"/>
</dbReference>
<protein>
    <recommendedName>
        <fullName evidence="5">DDH domain-containing protein</fullName>
    </recommendedName>
</protein>
<evidence type="ECO:0000313" key="4">
    <source>
        <dbReference type="Proteomes" id="UP000179010"/>
    </source>
</evidence>
<dbReference type="InterPro" id="IPR051319">
    <property type="entry name" value="Oligoribo/pAp-PDE_c-di-AMP_PDE"/>
</dbReference>
<comment type="caution">
    <text evidence="3">The sequence shown here is derived from an EMBL/GenBank/DDBJ whole genome shotgun (WGS) entry which is preliminary data.</text>
</comment>
<dbReference type="InterPro" id="IPR038763">
    <property type="entry name" value="DHH_sf"/>
</dbReference>
<feature type="domain" description="DHHA1" evidence="2">
    <location>
        <begin position="243"/>
        <end position="309"/>
    </location>
</feature>
<dbReference type="Proteomes" id="UP000179010">
    <property type="component" value="Unassembled WGS sequence"/>
</dbReference>
<dbReference type="PANTHER" id="PTHR47618">
    <property type="entry name" value="BIFUNCTIONAL OLIGORIBONUCLEASE AND PAP PHOSPHATASE NRNA"/>
    <property type="match status" value="1"/>
</dbReference>
<dbReference type="Gene3D" id="3.90.1640.10">
    <property type="entry name" value="inorganic pyrophosphatase (n-terminal core)"/>
    <property type="match status" value="1"/>
</dbReference>
<accession>A0A1F4PPF1</accession>
<dbReference type="AlphaFoldDB" id="A0A1F4PPF1"/>
<name>A0A1F4PPF1_UNCK3</name>
<feature type="domain" description="DDH" evidence="1">
    <location>
        <begin position="22"/>
        <end position="164"/>
    </location>
</feature>
<dbReference type="Pfam" id="PF01368">
    <property type="entry name" value="DHH"/>
    <property type="match status" value="1"/>
</dbReference>
<organism evidence="3 4">
    <name type="scientific">candidate division Kazan bacterium RIFCSPLOWO2_01_FULL_48_13</name>
    <dbReference type="NCBI Taxonomy" id="1798539"/>
    <lineage>
        <taxon>Bacteria</taxon>
        <taxon>Bacteria division Kazan-3B-28</taxon>
    </lineage>
</organism>
<dbReference type="InterPro" id="IPR003156">
    <property type="entry name" value="DHHA1_dom"/>
</dbReference>
<dbReference type="EMBL" id="METE01000002">
    <property type="protein sequence ID" value="OGB85524.1"/>
    <property type="molecule type" value="Genomic_DNA"/>
</dbReference>
<dbReference type="Gene3D" id="3.10.310.30">
    <property type="match status" value="1"/>
</dbReference>
<proteinExistence type="predicted"/>
<evidence type="ECO:0000313" key="3">
    <source>
        <dbReference type="EMBL" id="OGB85524.1"/>
    </source>
</evidence>
<dbReference type="PANTHER" id="PTHR47618:SF1">
    <property type="entry name" value="BIFUNCTIONAL OLIGORIBONUCLEASE AND PAP PHOSPHATASE NRNA"/>
    <property type="match status" value="1"/>
</dbReference>
<reference evidence="3 4" key="1">
    <citation type="journal article" date="2016" name="Nat. Commun.">
        <title>Thousands of microbial genomes shed light on interconnected biogeochemical processes in an aquifer system.</title>
        <authorList>
            <person name="Anantharaman K."/>
            <person name="Brown C.T."/>
            <person name="Hug L.A."/>
            <person name="Sharon I."/>
            <person name="Castelle C.J."/>
            <person name="Probst A.J."/>
            <person name="Thomas B.C."/>
            <person name="Singh A."/>
            <person name="Wilkins M.J."/>
            <person name="Karaoz U."/>
            <person name="Brodie E.L."/>
            <person name="Williams K.H."/>
            <person name="Hubbard S.S."/>
            <person name="Banfield J.F."/>
        </authorList>
    </citation>
    <scope>NUCLEOTIDE SEQUENCE [LARGE SCALE GENOMIC DNA]</scope>
</reference>
<evidence type="ECO:0000259" key="2">
    <source>
        <dbReference type="Pfam" id="PF02272"/>
    </source>
</evidence>
<sequence>MISTDLKLKIQTFREQALSAAKILIVTHIKPDGDAIGSALALRILLKELGRETEVALMDDPPEAFSFLPYFLKIKNDFRPEHFDMVVMADCGGWSRTGWFEDDELRIDWPKYLVILDHHHTQDYSPGMVIADESLSSTAQLVHYIFREWGIEINSDAANCLMTGLSTDTGSFKHTNTTPEVFRIAAELMESGANLNKITQHIYLGRSVASLKLWGRTLDKIQQDRALGIVISVITTADLEECGATLEDLEGVIDLMNTVPDTKATFLLSERGDKLKGSVRTNDPDVDVSKLAAIFGGGGHIKAAGFNISLDG</sequence>
<evidence type="ECO:0008006" key="5">
    <source>
        <dbReference type="Google" id="ProtNLM"/>
    </source>
</evidence>
<dbReference type="InterPro" id="IPR001667">
    <property type="entry name" value="DDH_dom"/>
</dbReference>
<evidence type="ECO:0000259" key="1">
    <source>
        <dbReference type="Pfam" id="PF01368"/>
    </source>
</evidence>
<gene>
    <name evidence="3" type="ORF">A2994_00670</name>
</gene>
<dbReference type="STRING" id="1798539.A2994_00670"/>
<dbReference type="GO" id="GO:0003676">
    <property type="term" value="F:nucleic acid binding"/>
    <property type="evidence" value="ECO:0007669"/>
    <property type="project" value="InterPro"/>
</dbReference>